<feature type="region of interest" description="Disordered" evidence="1">
    <location>
        <begin position="488"/>
        <end position="528"/>
    </location>
</feature>
<dbReference type="Proteomes" id="UP000217790">
    <property type="component" value="Unassembled WGS sequence"/>
</dbReference>
<protein>
    <submittedName>
        <fullName evidence="3">Uncharacterized protein</fullName>
    </submittedName>
</protein>
<evidence type="ECO:0000313" key="3">
    <source>
        <dbReference type="EMBL" id="PBK87884.1"/>
    </source>
</evidence>
<dbReference type="AlphaFoldDB" id="A0A2H3D2B3"/>
<proteinExistence type="predicted"/>
<dbReference type="EMBL" id="KZ293676">
    <property type="protein sequence ID" value="PBK87884.1"/>
    <property type="molecule type" value="Genomic_DNA"/>
</dbReference>
<dbReference type="EMBL" id="KZ293676">
    <property type="protein sequence ID" value="PBK87883.1"/>
    <property type="molecule type" value="Genomic_DNA"/>
</dbReference>
<accession>A0A2H3D2B3</accession>
<gene>
    <name evidence="2" type="ORF">ARMGADRAFT_1034488</name>
    <name evidence="3" type="ORF">ARMGADRAFT_1034489</name>
</gene>
<feature type="region of interest" description="Disordered" evidence="1">
    <location>
        <begin position="248"/>
        <end position="277"/>
    </location>
</feature>
<feature type="compositionally biased region" description="Polar residues" evidence="1">
    <location>
        <begin position="488"/>
        <end position="501"/>
    </location>
</feature>
<feature type="compositionally biased region" description="Polar residues" evidence="1">
    <location>
        <begin position="249"/>
        <end position="258"/>
    </location>
</feature>
<reference evidence="3" key="2">
    <citation type="journal article" date="2017" name="Nat. Ecol. Evol.">
        <title>Lineage-specific genetic innovations streamline the genomes of Armillaria species to pathogenesis.</title>
        <authorList>
            <consortium name="DOE Joint Genome Institute"/>
            <person name="Sipos G."/>
            <person name="Prasanna A.N."/>
            <person name="Walter M.C."/>
            <person name="O'Connor E."/>
            <person name="Balint B."/>
            <person name="Krizsan K."/>
            <person name="Kiss B."/>
            <person name="Hess J."/>
            <person name="Varga T."/>
            <person name="Slot J."/>
            <person name="Riley R."/>
            <person name="Boka B."/>
            <person name="Rigling D."/>
            <person name="Barry K."/>
            <person name="Lee J."/>
            <person name="Mihaltcheva S."/>
            <person name="LaButti K."/>
            <person name="Lipzen A."/>
            <person name="Waldron R."/>
            <person name="Moloney N.M."/>
            <person name="Sperisen C."/>
            <person name="Kredics L."/>
            <person name="Vagvolgyi C."/>
            <person name="Patrignani A."/>
            <person name="Fitzpatrick D."/>
            <person name="Nagy I."/>
            <person name="Doyle S."/>
            <person name="Anderson J."/>
            <person name="Grigoriev I.V."/>
            <person name="Guldener U."/>
            <person name="Munsterkotter M."/>
            <person name="Nagy L.G."/>
        </authorList>
    </citation>
    <scope>NUCLEOTIDE SEQUENCE [LARGE SCALE GENOMIC DNA]</scope>
    <source>
        <strain evidence="3">Ar21-2</strain>
    </source>
</reference>
<name>A0A2H3D2B3_ARMGA</name>
<evidence type="ECO:0000313" key="4">
    <source>
        <dbReference type="Proteomes" id="UP000217790"/>
    </source>
</evidence>
<dbReference type="InParanoid" id="A0A2H3D2B3"/>
<evidence type="ECO:0000313" key="2">
    <source>
        <dbReference type="EMBL" id="PBK87883.1"/>
    </source>
</evidence>
<dbReference type="OrthoDB" id="2911172at2759"/>
<reference evidence="4" key="1">
    <citation type="journal article" date="2017" name="Nat. Ecol. Evol.">
        <title>Genome expansion and lineage-specific genetic innovations in the forest pathogenic fungi Armillaria.</title>
        <authorList>
            <person name="Sipos G."/>
            <person name="Prasanna A.N."/>
            <person name="Walter M.C."/>
            <person name="O'Connor E."/>
            <person name="Balint B."/>
            <person name="Krizsan K."/>
            <person name="Kiss B."/>
            <person name="Hess J."/>
            <person name="Varga T."/>
            <person name="Slot J."/>
            <person name="Riley R."/>
            <person name="Boka B."/>
            <person name="Rigling D."/>
            <person name="Barry K."/>
            <person name="Lee J."/>
            <person name="Mihaltcheva S."/>
            <person name="LaButti K."/>
            <person name="Lipzen A."/>
            <person name="Waldron R."/>
            <person name="Moloney N.M."/>
            <person name="Sperisen C."/>
            <person name="Kredics L."/>
            <person name="Vagvoelgyi C."/>
            <person name="Patrignani A."/>
            <person name="Fitzpatrick D."/>
            <person name="Nagy I."/>
            <person name="Doyle S."/>
            <person name="Anderson J.B."/>
            <person name="Grigoriev I.V."/>
            <person name="Gueldener U."/>
            <person name="Muensterkoetter M."/>
            <person name="Nagy L.G."/>
        </authorList>
    </citation>
    <scope>NUCLEOTIDE SEQUENCE [LARGE SCALE GENOMIC DNA]</scope>
    <source>
        <strain evidence="4">Ar21-2</strain>
    </source>
</reference>
<keyword evidence="4" id="KW-1185">Reference proteome</keyword>
<organism evidence="3 4">
    <name type="scientific">Armillaria gallica</name>
    <name type="common">Bulbous honey fungus</name>
    <name type="synonym">Armillaria bulbosa</name>
    <dbReference type="NCBI Taxonomy" id="47427"/>
    <lineage>
        <taxon>Eukaryota</taxon>
        <taxon>Fungi</taxon>
        <taxon>Dikarya</taxon>
        <taxon>Basidiomycota</taxon>
        <taxon>Agaricomycotina</taxon>
        <taxon>Agaricomycetes</taxon>
        <taxon>Agaricomycetidae</taxon>
        <taxon>Agaricales</taxon>
        <taxon>Marasmiineae</taxon>
        <taxon>Physalacriaceae</taxon>
        <taxon>Armillaria</taxon>
    </lineage>
</organism>
<evidence type="ECO:0000256" key="1">
    <source>
        <dbReference type="SAM" id="MobiDB-lite"/>
    </source>
</evidence>
<sequence>MQSALTCLHEITDAGDGQQANAFMWAIINNLWISIGSTPNPILSARYPTKLVGQHLLCWIKEFLAHNRVYKACHSHMRHTDNVIYESYSVETANNALIKQVILFLDPNWFGCMTPFMCAEYMRIHDINNYRKMQAFEQAYEVEVGELGPEGVYSAVLMPVLKVTSNSAIISDWEAYPNGGMADKWESDDEGEEEGISAADLQAGHDFYSLELGDLCTVDPPLHVADPSSFGSRDRSAYNCMITHHARSSDLNEGTPSGVSKEEDSGGLGLQGRPKVHGNQLCESPNWLKYDWLEKPEHSGLGCISVPEDQEASVFQLAEWKLAWRNVVRSKESIVLSKEVADDDGGMFQEHFEENLRWKYRNSSGDTCEGIVFLTRPLLKMSALPNFTNFTFHCGQGVPSDWTKAHAQSLYNSILADPIQHNKNIWMPTHIHWMMNSDRQSNRHGCICSVKAAGRHLQVDPPFHPAVLPSFCQDLSNLMGEYWLATSDPVSSDADTGPSDSEANEDKDMGYGAVQPPTIPMDEDPTPS</sequence>